<name>A0AA88LMG5_CHASR</name>
<accession>A0AA88LMG5</accession>
<evidence type="ECO:0000313" key="2">
    <source>
        <dbReference type="EMBL" id="KAK2814512.1"/>
    </source>
</evidence>
<feature type="compositionally biased region" description="Basic residues" evidence="1">
    <location>
        <begin position="372"/>
        <end position="382"/>
    </location>
</feature>
<dbReference type="AlphaFoldDB" id="A0AA88LMG5"/>
<protein>
    <submittedName>
        <fullName evidence="2">Uncharacterized protein</fullName>
    </submittedName>
</protein>
<comment type="caution">
    <text evidence="2">The sequence shown here is derived from an EMBL/GenBank/DDBJ whole genome shotgun (WGS) entry which is preliminary data.</text>
</comment>
<dbReference type="EMBL" id="JAUPFM010000039">
    <property type="protein sequence ID" value="KAK2814512.1"/>
    <property type="molecule type" value="Genomic_DNA"/>
</dbReference>
<feature type="region of interest" description="Disordered" evidence="1">
    <location>
        <begin position="372"/>
        <end position="451"/>
    </location>
</feature>
<gene>
    <name evidence="2" type="ORF">Q5P01_000311</name>
</gene>
<organism evidence="2 3">
    <name type="scientific">Channa striata</name>
    <name type="common">Snakehead murrel</name>
    <name type="synonym">Ophicephalus striatus</name>
    <dbReference type="NCBI Taxonomy" id="64152"/>
    <lineage>
        <taxon>Eukaryota</taxon>
        <taxon>Metazoa</taxon>
        <taxon>Chordata</taxon>
        <taxon>Craniata</taxon>
        <taxon>Vertebrata</taxon>
        <taxon>Euteleostomi</taxon>
        <taxon>Actinopterygii</taxon>
        <taxon>Neopterygii</taxon>
        <taxon>Teleostei</taxon>
        <taxon>Neoteleostei</taxon>
        <taxon>Acanthomorphata</taxon>
        <taxon>Anabantaria</taxon>
        <taxon>Anabantiformes</taxon>
        <taxon>Channoidei</taxon>
        <taxon>Channidae</taxon>
        <taxon>Channa</taxon>
    </lineage>
</organism>
<reference evidence="2" key="1">
    <citation type="submission" date="2023-07" db="EMBL/GenBank/DDBJ databases">
        <title>Chromosome-level Genome Assembly of Striped Snakehead (Channa striata).</title>
        <authorList>
            <person name="Liu H."/>
        </authorList>
    </citation>
    <scope>NUCLEOTIDE SEQUENCE</scope>
    <source>
        <strain evidence="2">Gz</strain>
        <tissue evidence="2">Muscle</tissue>
    </source>
</reference>
<evidence type="ECO:0000313" key="3">
    <source>
        <dbReference type="Proteomes" id="UP001187415"/>
    </source>
</evidence>
<feature type="region of interest" description="Disordered" evidence="1">
    <location>
        <begin position="1"/>
        <end position="30"/>
    </location>
</feature>
<proteinExistence type="predicted"/>
<keyword evidence="3" id="KW-1185">Reference proteome</keyword>
<sequence>MERRGLTRAHTAPRAERWTGSRCTKTRSTRRPKFLTGRHRTGAWYRTWSRLRKRTSGLAAPVGEKQRRCTALREGDRVVALRPDLPRGVSPLGAWLSDTGMPALDPKAEAGGPCLHEPAELNRMVLEQKKRDGLLRLMRAWLVAPKAPGVGIEAFGPFYCGGARPVLHAIAGRSGSRSGAALLLNCELKPGWARGSRLERGGHSGGAPGVKSSNRGAQRWRMSWRRALRQSLDRRAERDETVRLRPGLPVPRVRRREDNLLEIRCSECQRRFWHMRFSPRNRRSASESATGWCATSGDSAVLGAILHPLRGACYRLFKSVALPVSPNPAYTLEMLASCWSESRSTYRGSLPTATGHRRNRAFALRAIFHRAPRQSRARRRDRTRGEGAHASAPEERRPALPGVRGGVVDRMASSTLALSPQPAAGSSPRSGARLCGSASSSPWRSAVFRPA</sequence>
<evidence type="ECO:0000256" key="1">
    <source>
        <dbReference type="SAM" id="MobiDB-lite"/>
    </source>
</evidence>
<dbReference type="Proteomes" id="UP001187415">
    <property type="component" value="Unassembled WGS sequence"/>
</dbReference>
<feature type="compositionally biased region" description="Basic and acidic residues" evidence="1">
    <location>
        <begin position="383"/>
        <end position="398"/>
    </location>
</feature>